<gene>
    <name evidence="1" type="ORF">ENM28_03120</name>
</gene>
<dbReference type="InterPro" id="IPR051162">
    <property type="entry name" value="T4SS_component"/>
</dbReference>
<sequence>MDWRRIGHSDRVAVVGTTGAGKSTLLRAMMASRPWVLLYDPKGEWEGEEWLTVREAAKLPRKPHPRIRYFPFPDELRDKEALDNFFWWAYYAKNLTVVVDEAYLATLAGAWLPPGYQACLAQGRSRGVAVWTATQRPYKIPQTILSEAEHWFVFRLNAPQDRWAVHQWTGLDPRLISPENLPKRVWYYVSEGQVYGPYMLRLE</sequence>
<protein>
    <submittedName>
        <fullName evidence="1">ATP-binding cassette domain-containing protein</fullName>
    </submittedName>
</protein>
<organism evidence="1">
    <name type="scientific">Thermus caliditerrae</name>
    <dbReference type="NCBI Taxonomy" id="1330700"/>
    <lineage>
        <taxon>Bacteria</taxon>
        <taxon>Thermotogati</taxon>
        <taxon>Deinococcota</taxon>
        <taxon>Deinococci</taxon>
        <taxon>Thermales</taxon>
        <taxon>Thermaceae</taxon>
        <taxon>Thermus</taxon>
    </lineage>
</organism>
<dbReference type="PANTHER" id="PTHR30121">
    <property type="entry name" value="UNCHARACTERIZED PROTEIN YJGR-RELATED"/>
    <property type="match status" value="1"/>
</dbReference>
<keyword evidence="1" id="KW-0067">ATP-binding</keyword>
<dbReference type="EMBL" id="DRXE01000117">
    <property type="protein sequence ID" value="HHM67705.1"/>
    <property type="molecule type" value="Genomic_DNA"/>
</dbReference>
<comment type="caution">
    <text evidence="1">The sequence shown here is derived from an EMBL/GenBank/DDBJ whole genome shotgun (WGS) entry which is preliminary data.</text>
</comment>
<dbReference type="InterPro" id="IPR027417">
    <property type="entry name" value="P-loop_NTPase"/>
</dbReference>
<proteinExistence type="predicted"/>
<dbReference type="AlphaFoldDB" id="A0A7C5VFA1"/>
<dbReference type="GO" id="GO:0005524">
    <property type="term" value="F:ATP binding"/>
    <property type="evidence" value="ECO:0007669"/>
    <property type="project" value="UniProtKB-KW"/>
</dbReference>
<reference evidence="1" key="1">
    <citation type="journal article" date="2020" name="mSystems">
        <title>Genome- and Community-Level Interaction Insights into Carbon Utilization and Element Cycling Functions of Hydrothermarchaeota in Hydrothermal Sediment.</title>
        <authorList>
            <person name="Zhou Z."/>
            <person name="Liu Y."/>
            <person name="Xu W."/>
            <person name="Pan J."/>
            <person name="Luo Z.H."/>
            <person name="Li M."/>
        </authorList>
    </citation>
    <scope>NUCLEOTIDE SEQUENCE [LARGE SCALE GENOMIC DNA]</scope>
    <source>
        <strain evidence="1">SpSt-1071</strain>
    </source>
</reference>
<evidence type="ECO:0000313" key="1">
    <source>
        <dbReference type="EMBL" id="HHM67705.1"/>
    </source>
</evidence>
<dbReference type="CDD" id="cd01127">
    <property type="entry name" value="TrwB_TraG_TraD_VirD4"/>
    <property type="match status" value="1"/>
</dbReference>
<keyword evidence="1" id="KW-0547">Nucleotide-binding</keyword>
<dbReference type="SUPFAM" id="SSF52540">
    <property type="entry name" value="P-loop containing nucleoside triphosphate hydrolases"/>
    <property type="match status" value="1"/>
</dbReference>
<dbReference type="Gene3D" id="3.40.50.300">
    <property type="entry name" value="P-loop containing nucleotide triphosphate hydrolases"/>
    <property type="match status" value="1"/>
</dbReference>
<name>A0A7C5VFA1_9DEIN</name>
<dbReference type="PANTHER" id="PTHR30121:SF6">
    <property type="entry name" value="SLR6007 PROTEIN"/>
    <property type="match status" value="1"/>
</dbReference>
<accession>A0A7C5VFA1</accession>